<dbReference type="SUPFAM" id="SSF53383">
    <property type="entry name" value="PLP-dependent transferases"/>
    <property type="match status" value="1"/>
</dbReference>
<dbReference type="InterPro" id="IPR004839">
    <property type="entry name" value="Aminotransferase_I/II_large"/>
</dbReference>
<dbReference type="GO" id="GO:0030170">
    <property type="term" value="F:pyridoxal phosphate binding"/>
    <property type="evidence" value="ECO:0007669"/>
    <property type="project" value="InterPro"/>
</dbReference>
<feature type="region of interest" description="Disordered" evidence="1">
    <location>
        <begin position="1"/>
        <end position="24"/>
    </location>
</feature>
<dbReference type="GO" id="GO:0008483">
    <property type="term" value="F:transaminase activity"/>
    <property type="evidence" value="ECO:0007669"/>
    <property type="project" value="UniProtKB-KW"/>
</dbReference>
<protein>
    <submittedName>
        <fullName evidence="3">Transcriptional regulator, GntR family domain / Aspartate aminotransferase</fullName>
    </submittedName>
</protein>
<dbReference type="InterPro" id="IPR015424">
    <property type="entry name" value="PyrdxlP-dep_Trfase"/>
</dbReference>
<dbReference type="STRING" id="1192034.CAP_1340"/>
<dbReference type="Gene3D" id="3.40.640.10">
    <property type="entry name" value="Type I PLP-dependent aspartate aminotransferase-like (Major domain)"/>
    <property type="match status" value="1"/>
</dbReference>
<dbReference type="AlphaFoldDB" id="A0A017ST06"/>
<accession>A0A017ST06</accession>
<dbReference type="InterPro" id="IPR015421">
    <property type="entry name" value="PyrdxlP-dep_Trfase_major"/>
</dbReference>
<dbReference type="eggNOG" id="COG1167">
    <property type="taxonomic scope" value="Bacteria"/>
</dbReference>
<evidence type="ECO:0000313" key="4">
    <source>
        <dbReference type="Proteomes" id="UP000019678"/>
    </source>
</evidence>
<evidence type="ECO:0000259" key="2">
    <source>
        <dbReference type="Pfam" id="PF00155"/>
    </source>
</evidence>
<feature type="domain" description="Aminotransferase class I/classII large" evidence="2">
    <location>
        <begin position="52"/>
        <end position="405"/>
    </location>
</feature>
<evidence type="ECO:0000313" key="3">
    <source>
        <dbReference type="EMBL" id="EYF00118.1"/>
    </source>
</evidence>
<dbReference type="PANTHER" id="PTHR46577:SF1">
    <property type="entry name" value="HTH-TYPE TRANSCRIPTIONAL REGULATORY PROTEIN GABR"/>
    <property type="match status" value="1"/>
</dbReference>
<dbReference type="InterPro" id="IPR051446">
    <property type="entry name" value="HTH_trans_reg/aminotransferase"/>
</dbReference>
<reference evidence="3 4" key="1">
    <citation type="submission" date="2013-05" db="EMBL/GenBank/DDBJ databases">
        <title>Genome assembly of Chondromyces apiculatus DSM 436.</title>
        <authorList>
            <person name="Sharma G."/>
            <person name="Khatri I."/>
            <person name="Kaur C."/>
            <person name="Mayilraj S."/>
            <person name="Subramanian S."/>
        </authorList>
    </citation>
    <scope>NUCLEOTIDE SEQUENCE [LARGE SCALE GENOMIC DNA]</scope>
    <source>
        <strain evidence="3 4">DSM 436</strain>
    </source>
</reference>
<keyword evidence="4" id="KW-1185">Reference proteome</keyword>
<sequence length="413" mass="43855">MTGEAREGVPSEEGGGREVGASARGAAMAATPSPFVGMSNEGGMAFRIGTPAIDRFPVEVWGQLLARRWARSGRALLGQVDVRGYGPLRQAVADYVTTARGVRCSAGQVILVSGTQQAVALAVQVLLDPGDAVWVEDPGYPGGKGALAAASAVMVPVPVGRGGMDVAVGLAQCAEARMAIVTPAHQFPLGGSMSEARRAALLGWARERGGWIFEDDYDSEFRYAGRPLPALQGMDGAGRVIYAGTFSKVLSMSLRLAYLVVPEAVVPAFVAAKVFADVQSPMLEQAVLADFIAEGHFVRHIRRMRVLYARRQKVLLECARRELGEVLELEEEEAGLHLVGWLKEGGMGEDEVAARAMAAGLHVMPLSVFRVKGGVKAGERKGEGRGALLLGYAAVPEEEIVEGVRRLREVLRG</sequence>
<dbReference type="CDD" id="cd00609">
    <property type="entry name" value="AAT_like"/>
    <property type="match status" value="1"/>
</dbReference>
<keyword evidence="3" id="KW-0032">Aminotransferase</keyword>
<dbReference type="EMBL" id="ASRX01000131">
    <property type="protein sequence ID" value="EYF00118.1"/>
    <property type="molecule type" value="Genomic_DNA"/>
</dbReference>
<dbReference type="Proteomes" id="UP000019678">
    <property type="component" value="Unassembled WGS sequence"/>
</dbReference>
<organism evidence="3 4">
    <name type="scientific">Chondromyces apiculatus DSM 436</name>
    <dbReference type="NCBI Taxonomy" id="1192034"/>
    <lineage>
        <taxon>Bacteria</taxon>
        <taxon>Pseudomonadati</taxon>
        <taxon>Myxococcota</taxon>
        <taxon>Polyangia</taxon>
        <taxon>Polyangiales</taxon>
        <taxon>Polyangiaceae</taxon>
        <taxon>Chondromyces</taxon>
    </lineage>
</organism>
<name>A0A017ST06_9BACT</name>
<keyword evidence="3" id="KW-0808">Transferase</keyword>
<evidence type="ECO:0000256" key="1">
    <source>
        <dbReference type="SAM" id="MobiDB-lite"/>
    </source>
</evidence>
<comment type="caution">
    <text evidence="3">The sequence shown here is derived from an EMBL/GenBank/DDBJ whole genome shotgun (WGS) entry which is preliminary data.</text>
</comment>
<dbReference type="Pfam" id="PF00155">
    <property type="entry name" value="Aminotran_1_2"/>
    <property type="match status" value="1"/>
</dbReference>
<dbReference type="PANTHER" id="PTHR46577">
    <property type="entry name" value="HTH-TYPE TRANSCRIPTIONAL REGULATORY PROTEIN GABR"/>
    <property type="match status" value="1"/>
</dbReference>
<proteinExistence type="predicted"/>
<gene>
    <name evidence="3" type="ORF">CAP_1340</name>
</gene>